<evidence type="ECO:0000256" key="2">
    <source>
        <dbReference type="ARBA" id="ARBA00022723"/>
    </source>
</evidence>
<organism evidence="7 8">
    <name type="scientific">Telmatocola sphagniphila</name>
    <dbReference type="NCBI Taxonomy" id="1123043"/>
    <lineage>
        <taxon>Bacteria</taxon>
        <taxon>Pseudomonadati</taxon>
        <taxon>Planctomycetota</taxon>
        <taxon>Planctomycetia</taxon>
        <taxon>Gemmatales</taxon>
        <taxon>Gemmataceae</taxon>
    </lineage>
</organism>
<name>A0A8E6ESD4_9BACT</name>
<protein>
    <submittedName>
        <fullName evidence="7">Matrixin family metalloprotease</fullName>
        <ecNumber evidence="7">3.4.24.-</ecNumber>
    </submittedName>
</protein>
<dbReference type="GO" id="GO:0008270">
    <property type="term" value="F:zinc ion binding"/>
    <property type="evidence" value="ECO:0007669"/>
    <property type="project" value="InterPro"/>
</dbReference>
<evidence type="ECO:0000313" key="8">
    <source>
        <dbReference type="Proteomes" id="UP000676194"/>
    </source>
</evidence>
<keyword evidence="7" id="KW-0482">Metalloprotease</keyword>
<keyword evidence="3 7" id="KW-0378">Hydrolase</keyword>
<dbReference type="SUPFAM" id="SSF55486">
    <property type="entry name" value="Metalloproteases ('zincins'), catalytic domain"/>
    <property type="match status" value="1"/>
</dbReference>
<dbReference type="Proteomes" id="UP000676194">
    <property type="component" value="Chromosome"/>
</dbReference>
<dbReference type="EC" id="3.4.24.-" evidence="7"/>
<dbReference type="Pfam" id="PF00413">
    <property type="entry name" value="Peptidase_M10"/>
    <property type="match status" value="1"/>
</dbReference>
<dbReference type="InterPro" id="IPR006026">
    <property type="entry name" value="Peptidase_Metallo"/>
</dbReference>
<dbReference type="InterPro" id="IPR024079">
    <property type="entry name" value="MetalloPept_cat_dom_sf"/>
</dbReference>
<evidence type="ECO:0000313" key="7">
    <source>
        <dbReference type="EMBL" id="QVL30559.1"/>
    </source>
</evidence>
<dbReference type="GO" id="GO:0031012">
    <property type="term" value="C:extracellular matrix"/>
    <property type="evidence" value="ECO:0007669"/>
    <property type="project" value="InterPro"/>
</dbReference>
<keyword evidence="2" id="KW-0479">Metal-binding</keyword>
<sequence>MKTHHKLKLETFEERIVPATFGIPWQGRNITVSFAPDGTNIQGNQSNLFAAMTADGLTQAQWQGQILKALESWVAVSNINLGVVADNGAAEGSPGFIQGDPNFGDVRIFGEAFNSNQLALTAPPGYTSETGAGDVILNTNYKFGVGGTNGAYDLFSTVIHESGHALGIDDNTTDPNSVMYYTYQGIRTGLDETDIASIQSLYGAANSSSSAGTKLSTATAIPAVTGSSNLFTNASLTASGQTEYYKFTVPSTQTGSTTLTLSTETISLLQGSFKVLDSSGNVLATSGETQSDTTFNGANASVTLFLTAGKTYYVEVFSTDPVFNVGAYTLSTVFNASSATAPASAPYGFLAQTPTSTTTSNSSLSNAQTIPSYSGATGQLSYQTFAVLQNLSTPSYYKVTAPTLASGSTTTLTIVVAAYNSSRGSSTTDPVATFAPNVTVYNSNGTALSLQSIASEGFHNVYQILNVTRGQQFYIQVKGNILSFASNYLLTAVFQPVAVQQLQALSTTLTSAAPSSTGVLTINEGQILSLELSLTSASGAPLSGATVTITNASGNTISTWFVLQGTSFSNTLFLTPGSYTVSITGFNVFGNVPNLGVIMDLVTLTDPIDIAPSSPLGTAPTHTSSTGSTTTHTSTTSVTYTTTK</sequence>
<dbReference type="KEGG" id="tsph:KIH39_17085"/>
<dbReference type="AlphaFoldDB" id="A0A8E6ESD4"/>
<keyword evidence="4" id="KW-0862">Zinc</keyword>
<feature type="region of interest" description="Disordered" evidence="5">
    <location>
        <begin position="615"/>
        <end position="644"/>
    </location>
</feature>
<dbReference type="SMART" id="SM00235">
    <property type="entry name" value="ZnMc"/>
    <property type="match status" value="1"/>
</dbReference>
<evidence type="ECO:0000259" key="6">
    <source>
        <dbReference type="SMART" id="SM00235"/>
    </source>
</evidence>
<reference evidence="7" key="1">
    <citation type="submission" date="2021-05" db="EMBL/GenBank/DDBJ databases">
        <title>Complete genome sequence of the cellulolytic planctomycete Telmatocola sphagniphila SP2T and characterization of the first cellulase from planctomycetes.</title>
        <authorList>
            <person name="Rakitin A.L."/>
            <person name="Beletsky A.V."/>
            <person name="Naumoff D.G."/>
            <person name="Kulichevskaya I.S."/>
            <person name="Mardanov A.V."/>
            <person name="Ravin N.V."/>
            <person name="Dedysh S.N."/>
        </authorList>
    </citation>
    <scope>NUCLEOTIDE SEQUENCE</scope>
    <source>
        <strain evidence="7">SP2T</strain>
    </source>
</reference>
<evidence type="ECO:0000256" key="5">
    <source>
        <dbReference type="SAM" id="MobiDB-lite"/>
    </source>
</evidence>
<dbReference type="GO" id="GO:0004222">
    <property type="term" value="F:metalloendopeptidase activity"/>
    <property type="evidence" value="ECO:0007669"/>
    <property type="project" value="InterPro"/>
</dbReference>
<accession>A0A8E6ESD4</accession>
<gene>
    <name evidence="7" type="ORF">KIH39_17085</name>
</gene>
<dbReference type="Gene3D" id="3.40.390.10">
    <property type="entry name" value="Collagenase (Catalytic Domain)"/>
    <property type="match status" value="1"/>
</dbReference>
<evidence type="ECO:0000256" key="4">
    <source>
        <dbReference type="ARBA" id="ARBA00022833"/>
    </source>
</evidence>
<keyword evidence="8" id="KW-1185">Reference proteome</keyword>
<dbReference type="EMBL" id="CP074694">
    <property type="protein sequence ID" value="QVL30559.1"/>
    <property type="molecule type" value="Genomic_DNA"/>
</dbReference>
<proteinExistence type="predicted"/>
<evidence type="ECO:0000256" key="1">
    <source>
        <dbReference type="ARBA" id="ARBA00022670"/>
    </source>
</evidence>
<dbReference type="GO" id="GO:0006508">
    <property type="term" value="P:proteolysis"/>
    <property type="evidence" value="ECO:0007669"/>
    <property type="project" value="UniProtKB-KW"/>
</dbReference>
<keyword evidence="1" id="KW-0645">Protease</keyword>
<dbReference type="InterPro" id="IPR001818">
    <property type="entry name" value="Pept_M10_metallopeptidase"/>
</dbReference>
<dbReference type="PANTHER" id="PTHR10201">
    <property type="entry name" value="MATRIX METALLOPROTEINASE"/>
    <property type="match status" value="1"/>
</dbReference>
<feature type="domain" description="Peptidase metallopeptidase" evidence="6">
    <location>
        <begin position="37"/>
        <end position="204"/>
    </location>
</feature>
<dbReference type="RefSeq" id="WP_213494430.1">
    <property type="nucleotide sequence ID" value="NZ_CP074694.1"/>
</dbReference>
<feature type="compositionally biased region" description="Low complexity" evidence="5">
    <location>
        <begin position="621"/>
        <end position="644"/>
    </location>
</feature>
<evidence type="ECO:0000256" key="3">
    <source>
        <dbReference type="ARBA" id="ARBA00022801"/>
    </source>
</evidence>
<dbReference type="Gene3D" id="2.60.120.380">
    <property type="match status" value="1"/>
</dbReference>